<evidence type="ECO:0000256" key="1">
    <source>
        <dbReference type="ARBA" id="ARBA00023002"/>
    </source>
</evidence>
<dbReference type="GO" id="GO:0005737">
    <property type="term" value="C:cytoplasm"/>
    <property type="evidence" value="ECO:0000318"/>
    <property type="project" value="GO_Central"/>
</dbReference>
<gene>
    <name evidence="3" type="ORF">KFL_000950170</name>
</gene>
<evidence type="ECO:0000313" key="4">
    <source>
        <dbReference type="Proteomes" id="UP000054558"/>
    </source>
</evidence>
<dbReference type="AlphaFoldDB" id="A0A1Y1HY98"/>
<dbReference type="PANTHER" id="PTHR43625">
    <property type="entry name" value="AFLATOXIN B1 ALDEHYDE REDUCTASE"/>
    <property type="match status" value="1"/>
</dbReference>
<reference evidence="3 4" key="1">
    <citation type="journal article" date="2014" name="Nat. Commun.">
        <title>Klebsormidium flaccidum genome reveals primary factors for plant terrestrial adaptation.</title>
        <authorList>
            <person name="Hori K."/>
            <person name="Maruyama F."/>
            <person name="Fujisawa T."/>
            <person name="Togashi T."/>
            <person name="Yamamoto N."/>
            <person name="Seo M."/>
            <person name="Sato S."/>
            <person name="Yamada T."/>
            <person name="Mori H."/>
            <person name="Tajima N."/>
            <person name="Moriyama T."/>
            <person name="Ikeuchi M."/>
            <person name="Watanabe M."/>
            <person name="Wada H."/>
            <person name="Kobayashi K."/>
            <person name="Saito M."/>
            <person name="Masuda T."/>
            <person name="Sasaki-Sekimoto Y."/>
            <person name="Mashiguchi K."/>
            <person name="Awai K."/>
            <person name="Shimojima M."/>
            <person name="Masuda S."/>
            <person name="Iwai M."/>
            <person name="Nobusawa T."/>
            <person name="Narise T."/>
            <person name="Kondo S."/>
            <person name="Saito H."/>
            <person name="Sato R."/>
            <person name="Murakawa M."/>
            <person name="Ihara Y."/>
            <person name="Oshima-Yamada Y."/>
            <person name="Ohtaka K."/>
            <person name="Satoh M."/>
            <person name="Sonobe K."/>
            <person name="Ishii M."/>
            <person name="Ohtani R."/>
            <person name="Kanamori-Sato M."/>
            <person name="Honoki R."/>
            <person name="Miyazaki D."/>
            <person name="Mochizuki H."/>
            <person name="Umetsu J."/>
            <person name="Higashi K."/>
            <person name="Shibata D."/>
            <person name="Kamiya Y."/>
            <person name="Sato N."/>
            <person name="Nakamura Y."/>
            <person name="Tabata S."/>
            <person name="Ida S."/>
            <person name="Kurokawa K."/>
            <person name="Ohta H."/>
        </authorList>
    </citation>
    <scope>NUCLEOTIDE SEQUENCE [LARGE SCALE GENOMIC DNA]</scope>
    <source>
        <strain evidence="3 4">NIES-2285</strain>
    </source>
</reference>
<sequence length="364" mass="40058">MGKRVLLQAQHFCFQVALQDITDSFVDRPPSFTMSFPTVDKIKLGSQGLEVSRQGLGCMGMSAFYGPPKEEAEAIKVIHRAIELGVTFLDTSDIYGPHTNEQLLGKALAGIRDKVHLATKFGIDASGGARSINGSPEYVRKAIKGSLERLQLQYVDLYYQHRIDPETPIEDTINALKELVSEGKVKYIGLSEATADEIRRAHAVHPITAVQLEWSLWTRDAEDEIIPTCRELGIGIVPYSPLGRGFFAGKASFDAGDWRAGNPRLSGENLEDNLKLYQKLKEIADKKGVSPGQLALAWVHNQGDDVAPIPGTTSIHHLEENIKALSIKLSAEELKELSDAVPAHEVKGTRYDEAMMGSTFHARK</sequence>
<dbReference type="SUPFAM" id="SSF51430">
    <property type="entry name" value="NAD(P)-linked oxidoreductase"/>
    <property type="match status" value="1"/>
</dbReference>
<dbReference type="EMBL" id="DF237044">
    <property type="protein sequence ID" value="GAQ81941.1"/>
    <property type="molecule type" value="Genomic_DNA"/>
</dbReference>
<keyword evidence="4" id="KW-1185">Reference proteome</keyword>
<keyword evidence="1" id="KW-0560">Oxidoreductase</keyword>
<evidence type="ECO:0000259" key="2">
    <source>
        <dbReference type="Pfam" id="PF00248"/>
    </source>
</evidence>
<dbReference type="STRING" id="105231.A0A1Y1HY98"/>
<name>A0A1Y1HY98_KLENI</name>
<evidence type="ECO:0000313" key="3">
    <source>
        <dbReference type="EMBL" id="GAQ81941.1"/>
    </source>
</evidence>
<organism evidence="3 4">
    <name type="scientific">Klebsormidium nitens</name>
    <name type="common">Green alga</name>
    <name type="synonym">Ulothrix nitens</name>
    <dbReference type="NCBI Taxonomy" id="105231"/>
    <lineage>
        <taxon>Eukaryota</taxon>
        <taxon>Viridiplantae</taxon>
        <taxon>Streptophyta</taxon>
        <taxon>Klebsormidiophyceae</taxon>
        <taxon>Klebsormidiales</taxon>
        <taxon>Klebsormidiaceae</taxon>
        <taxon>Klebsormidium</taxon>
    </lineage>
</organism>
<dbReference type="CDD" id="cd19076">
    <property type="entry name" value="AKR_AKR13A_13D"/>
    <property type="match status" value="1"/>
</dbReference>
<proteinExistence type="predicted"/>
<dbReference type="OMA" id="MSDFYTT"/>
<feature type="domain" description="NADP-dependent oxidoreductase" evidence="2">
    <location>
        <begin position="58"/>
        <end position="339"/>
    </location>
</feature>
<protein>
    <submittedName>
        <fullName evidence="3">NAD(P)-linked oxidoreductase, aldo/keto reductase family protein</fullName>
    </submittedName>
</protein>
<dbReference type="Proteomes" id="UP000054558">
    <property type="component" value="Unassembled WGS sequence"/>
</dbReference>
<accession>A0A1Y1HY98</accession>
<dbReference type="InterPro" id="IPR020471">
    <property type="entry name" value="AKR"/>
</dbReference>
<dbReference type="PANTHER" id="PTHR43625:SF40">
    <property type="entry name" value="ALDO-KETO REDUCTASE YAKC [NADP(+)]"/>
    <property type="match status" value="1"/>
</dbReference>
<dbReference type="InterPro" id="IPR050791">
    <property type="entry name" value="Aldo-Keto_reductase"/>
</dbReference>
<dbReference type="InterPro" id="IPR036812">
    <property type="entry name" value="NAD(P)_OxRdtase_dom_sf"/>
</dbReference>
<dbReference type="InterPro" id="IPR023210">
    <property type="entry name" value="NADP_OxRdtase_dom"/>
</dbReference>
<dbReference type="Pfam" id="PF00248">
    <property type="entry name" value="Aldo_ket_red"/>
    <property type="match status" value="1"/>
</dbReference>
<dbReference type="GO" id="GO:0016491">
    <property type="term" value="F:oxidoreductase activity"/>
    <property type="evidence" value="ECO:0007669"/>
    <property type="project" value="UniProtKB-KW"/>
</dbReference>
<dbReference type="PRINTS" id="PR00069">
    <property type="entry name" value="ALDKETRDTASE"/>
</dbReference>
<dbReference type="OrthoDB" id="37537at2759"/>
<dbReference type="Gene3D" id="3.20.20.100">
    <property type="entry name" value="NADP-dependent oxidoreductase domain"/>
    <property type="match status" value="1"/>
</dbReference>